<reference evidence="4 5" key="1">
    <citation type="submission" date="2021-02" db="EMBL/GenBank/DDBJ databases">
        <title>Variation within the Batrachochytrium salamandrivorans European outbreak.</title>
        <authorList>
            <person name="Kelly M."/>
            <person name="Pasmans F."/>
            <person name="Shea T.P."/>
            <person name="Munoz J.F."/>
            <person name="Carranza S."/>
            <person name="Cuomo C.A."/>
            <person name="Martel A."/>
        </authorList>
    </citation>
    <scope>NUCLEOTIDE SEQUENCE [LARGE SCALE GENOMIC DNA]</scope>
    <source>
        <strain evidence="4 5">AMFP18/2</strain>
    </source>
</reference>
<sequence>MSSKYTTLPDIDTETPDLYESQGISQSLPGNPLSYTVLDTCTDNSGSDFSNDDDADADASRVMDPTTKATHAMESSGDPNQIIRRAVSTTQAMSVFKEAEDRQSKADAEKLQASAQRPPHRRSRNRRNGGGSGASSAYYHPRHGEAEAITLSARAAPDETIAERYRRLSMEVEMLSQSLANIKAEEAEATIAPLTQTIGSQTSKPSKQTSLSHTSLVEKVVGLQADLAAMASDPHPSVLEHIHPGNTNLVNSRHLITAIQEFKSMHGLTETVGVQQPLDSKAAASIIDSTSGTSLPSTHPTDTNNHSKLTYELFYSPRLATDKRQTRIIELESRLTNLERLIGTHVIDPSHNILKDDVRTSIFQNSSSSADEGGSGTLIGALERIDHRLSMLSQPRVLESVARRVQTLLPDLHLLSEHAKKMQSETLYSPSLGDAVNKTASADTGGGGGEDGDDAALAASTAYSKTDRPDTRIRYLYTMLSRLEPVSHLLPHLISRMRALQGLHGEAAVFSQSLSAATEEQVRISGVAHTLHEALELALVGMKDNHNVVVRNVTALDQRIQKLVDLYNGSQT</sequence>
<keyword evidence="5" id="KW-1185">Reference proteome</keyword>
<feature type="region of interest" description="Disordered" evidence="3">
    <location>
        <begin position="1"/>
        <end position="32"/>
    </location>
</feature>
<evidence type="ECO:0000313" key="5">
    <source>
        <dbReference type="Proteomes" id="UP001648503"/>
    </source>
</evidence>
<dbReference type="Proteomes" id="UP001648503">
    <property type="component" value="Unassembled WGS sequence"/>
</dbReference>
<evidence type="ECO:0000313" key="4">
    <source>
        <dbReference type="EMBL" id="KAH6598123.1"/>
    </source>
</evidence>
<name>A0ABQ8FGZ9_9FUNG</name>
<evidence type="ECO:0000256" key="2">
    <source>
        <dbReference type="ARBA" id="ARBA00022490"/>
    </source>
</evidence>
<feature type="region of interest" description="Disordered" evidence="3">
    <location>
        <begin position="427"/>
        <end position="453"/>
    </location>
</feature>
<comment type="subcellular location">
    <subcellularLocation>
        <location evidence="1">Cytoplasm</location>
    </subcellularLocation>
</comment>
<feature type="compositionally biased region" description="Polar residues" evidence="3">
    <location>
        <begin position="22"/>
        <end position="32"/>
    </location>
</feature>
<dbReference type="EMBL" id="JAFCIX010000116">
    <property type="protein sequence ID" value="KAH6598123.1"/>
    <property type="molecule type" value="Genomic_DNA"/>
</dbReference>
<evidence type="ECO:0000256" key="1">
    <source>
        <dbReference type="ARBA" id="ARBA00004496"/>
    </source>
</evidence>
<dbReference type="InterPro" id="IPR028133">
    <property type="entry name" value="Dynamitin"/>
</dbReference>
<organism evidence="4 5">
    <name type="scientific">Batrachochytrium salamandrivorans</name>
    <dbReference type="NCBI Taxonomy" id="1357716"/>
    <lineage>
        <taxon>Eukaryota</taxon>
        <taxon>Fungi</taxon>
        <taxon>Fungi incertae sedis</taxon>
        <taxon>Chytridiomycota</taxon>
        <taxon>Chytridiomycota incertae sedis</taxon>
        <taxon>Chytridiomycetes</taxon>
        <taxon>Rhizophydiales</taxon>
        <taxon>Rhizophydiales incertae sedis</taxon>
        <taxon>Batrachochytrium</taxon>
    </lineage>
</organism>
<feature type="compositionally biased region" description="Basic and acidic residues" evidence="3">
    <location>
        <begin position="97"/>
        <end position="110"/>
    </location>
</feature>
<dbReference type="PANTHER" id="PTHR15346">
    <property type="entry name" value="DYNACTIN SUBUNIT"/>
    <property type="match status" value="1"/>
</dbReference>
<feature type="compositionally biased region" description="Basic residues" evidence="3">
    <location>
        <begin position="118"/>
        <end position="127"/>
    </location>
</feature>
<protein>
    <recommendedName>
        <fullName evidence="6">Dynactin subunit</fullName>
    </recommendedName>
</protein>
<keyword evidence="2" id="KW-0963">Cytoplasm</keyword>
<accession>A0ABQ8FGZ9</accession>
<gene>
    <name evidence="4" type="ORF">BASA50_004004</name>
</gene>
<evidence type="ECO:0000256" key="3">
    <source>
        <dbReference type="SAM" id="MobiDB-lite"/>
    </source>
</evidence>
<proteinExistence type="predicted"/>
<comment type="caution">
    <text evidence="4">The sequence shown here is derived from an EMBL/GenBank/DDBJ whole genome shotgun (WGS) entry which is preliminary data.</text>
</comment>
<dbReference type="Pfam" id="PF04912">
    <property type="entry name" value="Dynamitin"/>
    <property type="match status" value="1"/>
</dbReference>
<evidence type="ECO:0008006" key="6">
    <source>
        <dbReference type="Google" id="ProtNLM"/>
    </source>
</evidence>
<feature type="region of interest" description="Disordered" evidence="3">
    <location>
        <begin position="96"/>
        <end position="140"/>
    </location>
</feature>